<comment type="caution">
    <text evidence="5">The sequence shown here is derived from an EMBL/GenBank/DDBJ whole genome shotgun (WGS) entry which is preliminary data.</text>
</comment>
<dbReference type="InterPro" id="IPR001087">
    <property type="entry name" value="GDSL"/>
</dbReference>
<dbReference type="GO" id="GO:0016788">
    <property type="term" value="F:hydrolase activity, acting on ester bonds"/>
    <property type="evidence" value="ECO:0007669"/>
    <property type="project" value="InterPro"/>
</dbReference>
<proteinExistence type="inferred from homology"/>
<dbReference type="CDD" id="cd01837">
    <property type="entry name" value="SGNH_plant_lipase_like"/>
    <property type="match status" value="1"/>
</dbReference>
<accession>A0AAW2VWA0</accession>
<reference evidence="5" key="2">
    <citation type="journal article" date="2024" name="Plant">
        <title>Genomic evolution and insights into agronomic trait innovations of Sesamum species.</title>
        <authorList>
            <person name="Miao H."/>
            <person name="Wang L."/>
            <person name="Qu L."/>
            <person name="Liu H."/>
            <person name="Sun Y."/>
            <person name="Le M."/>
            <person name="Wang Q."/>
            <person name="Wei S."/>
            <person name="Zheng Y."/>
            <person name="Lin W."/>
            <person name="Duan Y."/>
            <person name="Cao H."/>
            <person name="Xiong S."/>
            <person name="Wang X."/>
            <person name="Wei L."/>
            <person name="Li C."/>
            <person name="Ma Q."/>
            <person name="Ju M."/>
            <person name="Zhao R."/>
            <person name="Li G."/>
            <person name="Mu C."/>
            <person name="Tian Q."/>
            <person name="Mei H."/>
            <person name="Zhang T."/>
            <person name="Gao T."/>
            <person name="Zhang H."/>
        </authorList>
    </citation>
    <scope>NUCLEOTIDE SEQUENCE</scope>
    <source>
        <strain evidence="5">KEN1</strain>
    </source>
</reference>
<evidence type="ECO:0000256" key="4">
    <source>
        <dbReference type="ARBA" id="ARBA00023180"/>
    </source>
</evidence>
<sequence>MDWGRNSAHIGRLKGCLGMRRVMEATAVGAVLVAAYLVFAIRGQQTGVAYFQSRSGCRFSAIYNFGDSNSDSGSVSATFGRVRPPYGQTFFGKPSGRYSDGRLIIDFIAEKLGFPYLVAYLDSIGADFAHGANFAASGSTIQHLDAKLCSAGFNPLTLDVQVLQFEQLKARSAESYSEAKSYASKISLPKPESFSRALFTMDSGQNDLHAGLISMTEEQVKASIPGIINQFSIALEQLYKLGARAFWIHNTGPIGCLPFFVVKHPPEPNNTDPSGCIMSYNEVAQEFNKQLKEKIFKLQTQLQDALLIYVDIYSVKYSLISNGKDKGFRDPLGYCCGRLGVADCGEKAMLNGTQHYGAACSNPSKYISWDAIHYTEAANKWVAGRILDGSFSEPQVPIAEACYRPSRAK</sequence>
<dbReference type="Pfam" id="PF00657">
    <property type="entry name" value="Lipase_GDSL"/>
    <property type="match status" value="1"/>
</dbReference>
<dbReference type="PANTHER" id="PTHR22835">
    <property type="entry name" value="ZINC FINGER FYVE DOMAIN CONTAINING PROTEIN"/>
    <property type="match status" value="1"/>
</dbReference>
<protein>
    <submittedName>
        <fullName evidence="5">GDSL esterase/lipase</fullName>
    </submittedName>
</protein>
<reference evidence="5" key="1">
    <citation type="submission" date="2020-06" db="EMBL/GenBank/DDBJ databases">
        <authorList>
            <person name="Li T."/>
            <person name="Hu X."/>
            <person name="Zhang T."/>
            <person name="Song X."/>
            <person name="Zhang H."/>
            <person name="Dai N."/>
            <person name="Sheng W."/>
            <person name="Hou X."/>
            <person name="Wei L."/>
        </authorList>
    </citation>
    <scope>NUCLEOTIDE SEQUENCE</scope>
    <source>
        <strain evidence="5">KEN1</strain>
        <tissue evidence="5">Leaf</tissue>
    </source>
</reference>
<dbReference type="InterPro" id="IPR036514">
    <property type="entry name" value="SGNH_hydro_sf"/>
</dbReference>
<evidence type="ECO:0000313" key="5">
    <source>
        <dbReference type="EMBL" id="KAL0433199.1"/>
    </source>
</evidence>
<evidence type="ECO:0000256" key="3">
    <source>
        <dbReference type="ARBA" id="ARBA00022801"/>
    </source>
</evidence>
<dbReference type="InterPro" id="IPR035669">
    <property type="entry name" value="SGNH_plant_lipase-like"/>
</dbReference>
<gene>
    <name evidence="5" type="ORF">Slati_2654200</name>
</gene>
<dbReference type="PANTHER" id="PTHR22835:SF514">
    <property type="entry name" value="GDSL-LIKE LIPASE_ACYLHYDROLASE SUPERFAMILY PROTEIN ISOFORM 1"/>
    <property type="match status" value="1"/>
</dbReference>
<dbReference type="AlphaFoldDB" id="A0AAW2VWA0"/>
<keyword evidence="2" id="KW-0732">Signal</keyword>
<comment type="similarity">
    <text evidence="1">Belongs to the 'GDSL' lipolytic enzyme family.</text>
</comment>
<dbReference type="Gene3D" id="3.40.50.1110">
    <property type="entry name" value="SGNH hydrolase"/>
    <property type="match status" value="1"/>
</dbReference>
<keyword evidence="3" id="KW-0378">Hydrolase</keyword>
<keyword evidence="4" id="KW-0325">Glycoprotein</keyword>
<evidence type="ECO:0000256" key="1">
    <source>
        <dbReference type="ARBA" id="ARBA00008668"/>
    </source>
</evidence>
<dbReference type="EMBL" id="JACGWN010000009">
    <property type="protein sequence ID" value="KAL0433199.1"/>
    <property type="molecule type" value="Genomic_DNA"/>
</dbReference>
<organism evidence="5">
    <name type="scientific">Sesamum latifolium</name>
    <dbReference type="NCBI Taxonomy" id="2727402"/>
    <lineage>
        <taxon>Eukaryota</taxon>
        <taxon>Viridiplantae</taxon>
        <taxon>Streptophyta</taxon>
        <taxon>Embryophyta</taxon>
        <taxon>Tracheophyta</taxon>
        <taxon>Spermatophyta</taxon>
        <taxon>Magnoliopsida</taxon>
        <taxon>eudicotyledons</taxon>
        <taxon>Gunneridae</taxon>
        <taxon>Pentapetalae</taxon>
        <taxon>asterids</taxon>
        <taxon>lamiids</taxon>
        <taxon>Lamiales</taxon>
        <taxon>Pedaliaceae</taxon>
        <taxon>Sesamum</taxon>
    </lineage>
</organism>
<name>A0AAW2VWA0_9LAMI</name>
<evidence type="ECO:0000256" key="2">
    <source>
        <dbReference type="ARBA" id="ARBA00022729"/>
    </source>
</evidence>
<dbReference type="SUPFAM" id="SSF52266">
    <property type="entry name" value="SGNH hydrolase"/>
    <property type="match status" value="1"/>
</dbReference>